<dbReference type="Gene3D" id="3.30.429.10">
    <property type="entry name" value="Macrophage Migration Inhibitory Factor"/>
    <property type="match status" value="1"/>
</dbReference>
<protein>
    <submittedName>
        <fullName evidence="1">4-oxalocrotonate tautomerase</fullName>
        <ecNumber evidence="1">5.3.2.6</ecNumber>
    </submittedName>
</protein>
<dbReference type="GO" id="GO:0016853">
    <property type="term" value="F:isomerase activity"/>
    <property type="evidence" value="ECO:0007669"/>
    <property type="project" value="UniProtKB-KW"/>
</dbReference>
<comment type="caution">
    <text evidence="1">The sequence shown here is derived from an EMBL/GenBank/DDBJ whole genome shotgun (WGS) entry which is preliminary data.</text>
</comment>
<evidence type="ECO:0000313" key="1">
    <source>
        <dbReference type="EMBL" id="MDH6502815.1"/>
    </source>
</evidence>
<evidence type="ECO:0000313" key="2">
    <source>
        <dbReference type="Proteomes" id="UP001161160"/>
    </source>
</evidence>
<reference evidence="1" key="1">
    <citation type="submission" date="2023-04" db="EMBL/GenBank/DDBJ databases">
        <title>Genome Encyclopedia of Bacteria and Archaea VI: Functional Genomics of Type Strains.</title>
        <authorList>
            <person name="Whitman W."/>
        </authorList>
    </citation>
    <scope>NUCLEOTIDE SEQUENCE</scope>
    <source>
        <strain evidence="1">Enz.4-51</strain>
    </source>
</reference>
<gene>
    <name evidence="1" type="ORF">M2127_000098</name>
</gene>
<dbReference type="SUPFAM" id="SSF55331">
    <property type="entry name" value="Tautomerase/MIF"/>
    <property type="match status" value="1"/>
</dbReference>
<accession>A0AA43M6E3</accession>
<sequence length="121" mass="13918">MAIFTIKVSGNKSYGTTKSISKVILDMNLQYLRGRKDYTVVMVEYIPLDLWVIGGVPLSEQQKNCMIMNVTISDLINDEEKANFIRETFVALNEVLGDLHQDSYISIHQFDQNSFSYNRPF</sequence>
<proteinExistence type="predicted"/>
<dbReference type="EMBL" id="JARXYA010000001">
    <property type="protein sequence ID" value="MDH6502815.1"/>
    <property type="molecule type" value="Genomic_DNA"/>
</dbReference>
<dbReference type="Proteomes" id="UP001161160">
    <property type="component" value="Unassembled WGS sequence"/>
</dbReference>
<name>A0AA43M6E3_9BURK</name>
<dbReference type="AlphaFoldDB" id="A0AA43M6E3"/>
<dbReference type="EC" id="5.3.2.6" evidence="1"/>
<organism evidence="1 2">
    <name type="scientific">Polynucleobacter sphagniphilus</name>
    <dbReference type="NCBI Taxonomy" id="1743169"/>
    <lineage>
        <taxon>Bacteria</taxon>
        <taxon>Pseudomonadati</taxon>
        <taxon>Pseudomonadota</taxon>
        <taxon>Betaproteobacteria</taxon>
        <taxon>Burkholderiales</taxon>
        <taxon>Burkholderiaceae</taxon>
        <taxon>Polynucleobacter</taxon>
    </lineage>
</organism>
<dbReference type="InterPro" id="IPR014347">
    <property type="entry name" value="Tautomerase/MIF_sf"/>
</dbReference>
<dbReference type="GeneID" id="83596392"/>
<keyword evidence="1" id="KW-0413">Isomerase</keyword>
<keyword evidence="2" id="KW-1185">Reference proteome</keyword>
<dbReference type="RefSeq" id="WP_076024360.1">
    <property type="nucleotide sequence ID" value="NZ_JAQFIK010000003.1"/>
</dbReference>